<dbReference type="AlphaFoldDB" id="A0A371I831"/>
<dbReference type="GO" id="GO:0015074">
    <property type="term" value="P:DNA integration"/>
    <property type="evidence" value="ECO:0007669"/>
    <property type="project" value="InterPro"/>
</dbReference>
<dbReference type="GO" id="GO:0003676">
    <property type="term" value="F:nucleic acid binding"/>
    <property type="evidence" value="ECO:0007669"/>
    <property type="project" value="InterPro"/>
</dbReference>
<protein>
    <submittedName>
        <fullName evidence="2">Tf2-6</fullName>
    </submittedName>
</protein>
<dbReference type="PANTHER" id="PTHR35046:SF18">
    <property type="entry name" value="RNA-DIRECTED DNA POLYMERASE"/>
    <property type="match status" value="1"/>
</dbReference>
<keyword evidence="3" id="KW-1185">Reference proteome</keyword>
<dbReference type="STRING" id="157652.A0A371I831"/>
<evidence type="ECO:0000313" key="2">
    <source>
        <dbReference type="EMBL" id="RDY11175.1"/>
    </source>
</evidence>
<evidence type="ECO:0000313" key="3">
    <source>
        <dbReference type="Proteomes" id="UP000257109"/>
    </source>
</evidence>
<dbReference type="InterPro" id="IPR001584">
    <property type="entry name" value="Integrase_cat-core"/>
</dbReference>
<dbReference type="EMBL" id="QJKJ01000695">
    <property type="protein sequence ID" value="RDY11175.1"/>
    <property type="molecule type" value="Genomic_DNA"/>
</dbReference>
<dbReference type="Proteomes" id="UP000257109">
    <property type="component" value="Unassembled WGS sequence"/>
</dbReference>
<feature type="domain" description="Integrase catalytic" evidence="1">
    <location>
        <begin position="1"/>
        <end position="81"/>
    </location>
</feature>
<evidence type="ECO:0000259" key="1">
    <source>
        <dbReference type="PROSITE" id="PS50994"/>
    </source>
</evidence>
<dbReference type="InterPro" id="IPR012337">
    <property type="entry name" value="RNaseH-like_sf"/>
</dbReference>
<sequence length="81" mass="9666">MWASGHCFVKEIVKPHRFPSSIVSDQDQVFLSQFWRQLFRLAGSRLKFSTAYHPKTNSQNEVVNHYLEIYLRIRCKLKPKK</sequence>
<gene>
    <name evidence="2" type="primary">Tf2-6</name>
    <name evidence="2" type="ORF">CR513_04215</name>
</gene>
<organism evidence="2 3">
    <name type="scientific">Mucuna pruriens</name>
    <name type="common">Velvet bean</name>
    <name type="synonym">Dolichos pruriens</name>
    <dbReference type="NCBI Taxonomy" id="157652"/>
    <lineage>
        <taxon>Eukaryota</taxon>
        <taxon>Viridiplantae</taxon>
        <taxon>Streptophyta</taxon>
        <taxon>Embryophyta</taxon>
        <taxon>Tracheophyta</taxon>
        <taxon>Spermatophyta</taxon>
        <taxon>Magnoliopsida</taxon>
        <taxon>eudicotyledons</taxon>
        <taxon>Gunneridae</taxon>
        <taxon>Pentapetalae</taxon>
        <taxon>rosids</taxon>
        <taxon>fabids</taxon>
        <taxon>Fabales</taxon>
        <taxon>Fabaceae</taxon>
        <taxon>Papilionoideae</taxon>
        <taxon>50 kb inversion clade</taxon>
        <taxon>NPAAA clade</taxon>
        <taxon>indigoferoid/millettioid clade</taxon>
        <taxon>Phaseoleae</taxon>
        <taxon>Mucuna</taxon>
    </lineage>
</organism>
<dbReference type="OrthoDB" id="1721106at2759"/>
<accession>A0A371I831</accession>
<dbReference type="InterPro" id="IPR036397">
    <property type="entry name" value="RNaseH_sf"/>
</dbReference>
<dbReference type="PANTHER" id="PTHR35046">
    <property type="entry name" value="ZINC KNUCKLE (CCHC-TYPE) FAMILY PROTEIN"/>
    <property type="match status" value="1"/>
</dbReference>
<name>A0A371I831_MUCPR</name>
<dbReference type="SUPFAM" id="SSF53098">
    <property type="entry name" value="Ribonuclease H-like"/>
    <property type="match status" value="1"/>
</dbReference>
<dbReference type="Gene3D" id="3.30.420.10">
    <property type="entry name" value="Ribonuclease H-like superfamily/Ribonuclease H"/>
    <property type="match status" value="1"/>
</dbReference>
<feature type="non-terminal residue" evidence="2">
    <location>
        <position position="1"/>
    </location>
</feature>
<proteinExistence type="predicted"/>
<comment type="caution">
    <text evidence="2">The sequence shown here is derived from an EMBL/GenBank/DDBJ whole genome shotgun (WGS) entry which is preliminary data.</text>
</comment>
<reference evidence="2" key="1">
    <citation type="submission" date="2018-05" db="EMBL/GenBank/DDBJ databases">
        <title>Draft genome of Mucuna pruriens seed.</title>
        <authorList>
            <person name="Nnadi N.E."/>
            <person name="Vos R."/>
            <person name="Hasami M.H."/>
            <person name="Devisetty U.K."/>
            <person name="Aguiy J.C."/>
        </authorList>
    </citation>
    <scope>NUCLEOTIDE SEQUENCE [LARGE SCALE GENOMIC DNA]</scope>
    <source>
        <strain evidence="2">JCA_2017</strain>
    </source>
</reference>
<dbReference type="PROSITE" id="PS50994">
    <property type="entry name" value="INTEGRASE"/>
    <property type="match status" value="1"/>
</dbReference>